<dbReference type="Gene3D" id="3.50.50.60">
    <property type="entry name" value="FAD/NAD(P)-binding domain"/>
    <property type="match status" value="2"/>
</dbReference>
<feature type="domain" description="FAD/NAD(P)-binding" evidence="8">
    <location>
        <begin position="7"/>
        <end position="321"/>
    </location>
</feature>
<dbReference type="Proteomes" id="UP000033649">
    <property type="component" value="Unassembled WGS sequence"/>
</dbReference>
<name>A0A0F5FPR4_9HYPH</name>
<feature type="binding site" evidence="5">
    <location>
        <begin position="178"/>
        <end position="185"/>
    </location>
    <ligand>
        <name>NAD(+)</name>
        <dbReference type="ChEBI" id="CHEBI:57540"/>
    </ligand>
</feature>
<feature type="binding site" evidence="5">
    <location>
        <position position="52"/>
    </location>
    <ligand>
        <name>FAD</name>
        <dbReference type="ChEBI" id="CHEBI:57692"/>
    </ligand>
</feature>
<dbReference type="PATRIC" id="fig|429727.3.peg.121"/>
<dbReference type="PRINTS" id="PR00411">
    <property type="entry name" value="PNDRDTASEI"/>
</dbReference>
<sequence>MFDLSCDVAVIGAGTAGLGAARRALREGAKVLLIDDKFAGTMCANVGCMPSKLLIAASKAADHARRGALFGVRVSDVSIDGKAVMQRVRDERDRFAASTRKSFEDFPEGTLIKARARFTAPGELALDDGRTIKAKAIVVATGGTPKIPEAFSGLGDLCFTHETIFELPDLPKSMAVIGAGPIGLELAQAFARLGVKVSLFDDSETLGGVDDPHLQAMIQDTLSEDMMLCLGVTSRAHRNNDQIVVTYEGKGHSASESVDILLVATGRPPQFDGLDLEKAGIACDDKGTPLYDQQTMQCGTAPIFLAGDAAADRPILHEASAEGSIAGRNAATFPKVTPTQRMIPFSMVFSQPVLARIGEEPSNDHIIARASYGDQGRAKVDGEAIGEVQIVADPSDGRLLGAILFCPGAEHMAHLFVAAISAGLTASQMLSHPFYHPTLEEGLKPALREICSRVPSSGDYDRTSAPGG</sequence>
<evidence type="ECO:0000259" key="8">
    <source>
        <dbReference type="Pfam" id="PF07992"/>
    </source>
</evidence>
<dbReference type="SUPFAM" id="SSF55424">
    <property type="entry name" value="FAD/NAD-linked reductases, dimerisation (C-terminal) domain"/>
    <property type="match status" value="1"/>
</dbReference>
<protein>
    <submittedName>
        <fullName evidence="9">Dihydrolipoamide dehydrogenase</fullName>
    </submittedName>
</protein>
<dbReference type="AlphaFoldDB" id="A0A0F5FPR4"/>
<organism evidence="9 10">
    <name type="scientific">Devosia chinhatensis</name>
    <dbReference type="NCBI Taxonomy" id="429727"/>
    <lineage>
        <taxon>Bacteria</taxon>
        <taxon>Pseudomonadati</taxon>
        <taxon>Pseudomonadota</taxon>
        <taxon>Alphaproteobacteria</taxon>
        <taxon>Hyphomicrobiales</taxon>
        <taxon>Devosiaceae</taxon>
        <taxon>Devosia</taxon>
    </lineage>
</organism>
<feature type="domain" description="Pyridine nucleotide-disulphide oxidoreductase dimerisation" evidence="7">
    <location>
        <begin position="364"/>
        <end position="445"/>
    </location>
</feature>
<comment type="cofactor">
    <cofactor evidence="5">
        <name>FAD</name>
        <dbReference type="ChEBI" id="CHEBI:57692"/>
    </cofactor>
    <text evidence="5">Binds 1 FAD per subunit.</text>
</comment>
<dbReference type="InterPro" id="IPR023753">
    <property type="entry name" value="FAD/NAD-binding_dom"/>
</dbReference>
<dbReference type="Pfam" id="PF02852">
    <property type="entry name" value="Pyr_redox_dim"/>
    <property type="match status" value="1"/>
</dbReference>
<dbReference type="InterPro" id="IPR036188">
    <property type="entry name" value="FAD/NAD-bd_sf"/>
</dbReference>
<keyword evidence="10" id="KW-1185">Reference proteome</keyword>
<dbReference type="PRINTS" id="PR00368">
    <property type="entry name" value="FADPNR"/>
</dbReference>
<dbReference type="PANTHER" id="PTHR43014:SF4">
    <property type="entry name" value="PYRIDINE NUCLEOTIDE-DISULFIDE OXIDOREDUCTASE RCLA-RELATED"/>
    <property type="match status" value="1"/>
</dbReference>
<evidence type="ECO:0000313" key="10">
    <source>
        <dbReference type="Proteomes" id="UP000033649"/>
    </source>
</evidence>
<evidence type="ECO:0000256" key="3">
    <source>
        <dbReference type="ARBA" id="ARBA00022827"/>
    </source>
</evidence>
<keyword evidence="5" id="KW-0520">NAD</keyword>
<feature type="binding site" evidence="5">
    <location>
        <position position="266"/>
    </location>
    <ligand>
        <name>NAD(+)</name>
        <dbReference type="ChEBI" id="CHEBI:57540"/>
    </ligand>
</feature>
<accession>A0A0F5FPR4</accession>
<dbReference type="GO" id="GO:0050660">
    <property type="term" value="F:flavin adenine dinucleotide binding"/>
    <property type="evidence" value="ECO:0007669"/>
    <property type="project" value="TreeGrafter"/>
</dbReference>
<keyword evidence="3 5" id="KW-0274">FAD</keyword>
<dbReference type="NCBIfam" id="NF004939">
    <property type="entry name" value="PRK06292.1-1"/>
    <property type="match status" value="1"/>
</dbReference>
<dbReference type="EMBL" id="JZEY01000054">
    <property type="protein sequence ID" value="KKB10162.1"/>
    <property type="molecule type" value="Genomic_DNA"/>
</dbReference>
<evidence type="ECO:0000256" key="5">
    <source>
        <dbReference type="PIRSR" id="PIRSR000350-3"/>
    </source>
</evidence>
<dbReference type="InterPro" id="IPR001100">
    <property type="entry name" value="Pyr_nuc-diS_OxRdtase"/>
</dbReference>
<evidence type="ECO:0000256" key="4">
    <source>
        <dbReference type="PIRSR" id="PIRSR000350-2"/>
    </source>
</evidence>
<evidence type="ECO:0000256" key="6">
    <source>
        <dbReference type="PIRSR" id="PIRSR000350-4"/>
    </source>
</evidence>
<reference evidence="9 10" key="1">
    <citation type="submission" date="2015-03" db="EMBL/GenBank/DDBJ databases">
        <authorList>
            <person name="Hassan Y."/>
            <person name="Lepp D."/>
            <person name="Li X.-Z."/>
            <person name="Zhou T."/>
        </authorList>
    </citation>
    <scope>NUCLEOTIDE SEQUENCE [LARGE SCALE GENOMIC DNA]</scope>
    <source>
        <strain evidence="9 10">IPL18</strain>
    </source>
</reference>
<dbReference type="InterPro" id="IPR016156">
    <property type="entry name" value="FAD/NAD-linked_Rdtase_dimer_sf"/>
</dbReference>
<evidence type="ECO:0000256" key="1">
    <source>
        <dbReference type="ARBA" id="ARBA00007532"/>
    </source>
</evidence>
<dbReference type="Pfam" id="PF07992">
    <property type="entry name" value="Pyr_redox_2"/>
    <property type="match status" value="1"/>
</dbReference>
<feature type="active site" description="Proton acceptor" evidence="4">
    <location>
        <position position="436"/>
    </location>
</feature>
<evidence type="ECO:0000256" key="2">
    <source>
        <dbReference type="ARBA" id="ARBA00022630"/>
    </source>
</evidence>
<proteinExistence type="inferred from homology"/>
<keyword evidence="5" id="KW-0547">Nucleotide-binding</keyword>
<evidence type="ECO:0000313" key="9">
    <source>
        <dbReference type="EMBL" id="KKB10162.1"/>
    </source>
</evidence>
<feature type="binding site" evidence="5">
    <location>
        <position position="308"/>
    </location>
    <ligand>
        <name>FAD</name>
        <dbReference type="ChEBI" id="CHEBI:57692"/>
    </ligand>
</feature>
<keyword evidence="2" id="KW-0285">Flavoprotein</keyword>
<comment type="similarity">
    <text evidence="1">Belongs to the class-I pyridine nucleotide-disulfide oxidoreductase family.</text>
</comment>
<dbReference type="SUPFAM" id="SSF51905">
    <property type="entry name" value="FAD/NAD(P)-binding domain"/>
    <property type="match status" value="1"/>
</dbReference>
<gene>
    <name evidence="9" type="ORF">VE26_00530</name>
</gene>
<evidence type="ECO:0000259" key="7">
    <source>
        <dbReference type="Pfam" id="PF02852"/>
    </source>
</evidence>
<dbReference type="InterPro" id="IPR004099">
    <property type="entry name" value="Pyr_nucl-diS_OxRdtase_dimer"/>
</dbReference>
<dbReference type="PANTHER" id="PTHR43014">
    <property type="entry name" value="MERCURIC REDUCTASE"/>
    <property type="match status" value="1"/>
</dbReference>
<dbReference type="GO" id="GO:0003955">
    <property type="term" value="F:NAD(P)H dehydrogenase (quinone) activity"/>
    <property type="evidence" value="ECO:0007669"/>
    <property type="project" value="TreeGrafter"/>
</dbReference>
<dbReference type="STRING" id="429727.VE26_00530"/>
<feature type="disulfide bond" description="Redox-active" evidence="6">
    <location>
        <begin position="43"/>
        <end position="48"/>
    </location>
</feature>
<dbReference type="PIRSF" id="PIRSF000350">
    <property type="entry name" value="Mercury_reductase_MerA"/>
    <property type="match status" value="1"/>
</dbReference>
<dbReference type="Gene3D" id="3.30.390.30">
    <property type="match status" value="1"/>
</dbReference>
<dbReference type="OrthoDB" id="9776382at2"/>
<comment type="caution">
    <text evidence="9">The sequence shown here is derived from an EMBL/GenBank/DDBJ whole genome shotgun (WGS) entry which is preliminary data.</text>
</comment>